<evidence type="ECO:0000259" key="6">
    <source>
        <dbReference type="Pfam" id="PF16889"/>
    </source>
</evidence>
<dbReference type="Gene3D" id="1.50.10.100">
    <property type="entry name" value="Chondroitin AC/alginate lyase"/>
    <property type="match status" value="1"/>
</dbReference>
<proteinExistence type="predicted"/>
<dbReference type="InterPro" id="IPR031680">
    <property type="entry name" value="Hepar_II_III_N"/>
</dbReference>
<feature type="domain" description="Heparinase II/III-like C-terminal" evidence="5">
    <location>
        <begin position="329"/>
        <end position="559"/>
    </location>
</feature>
<evidence type="ECO:0000259" key="5">
    <source>
        <dbReference type="Pfam" id="PF07940"/>
    </source>
</evidence>
<dbReference type="Proteomes" id="UP000320948">
    <property type="component" value="Unassembled WGS sequence"/>
</dbReference>
<evidence type="ECO:0000313" key="7">
    <source>
        <dbReference type="EMBL" id="TKW60843.1"/>
    </source>
</evidence>
<dbReference type="PANTHER" id="PTHR39210">
    <property type="entry name" value="HEPARIN-SULFATE LYASE"/>
    <property type="match status" value="1"/>
</dbReference>
<dbReference type="PANTHER" id="PTHR39210:SF1">
    <property type="entry name" value="HEPARIN-SULFATE LYASE"/>
    <property type="match status" value="1"/>
</dbReference>
<name>A0A6N4R5K9_BLAVI</name>
<dbReference type="GO" id="GO:0016829">
    <property type="term" value="F:lyase activity"/>
    <property type="evidence" value="ECO:0007669"/>
    <property type="project" value="UniProtKB-KW"/>
</dbReference>
<dbReference type="Pfam" id="PF07940">
    <property type="entry name" value="Hepar_II_III_C"/>
    <property type="match status" value="1"/>
</dbReference>
<comment type="subcellular location">
    <subcellularLocation>
        <location evidence="1">Periplasm</location>
    </subcellularLocation>
</comment>
<dbReference type="Gene3D" id="2.70.98.70">
    <property type="match status" value="1"/>
</dbReference>
<evidence type="ECO:0000256" key="1">
    <source>
        <dbReference type="ARBA" id="ARBA00004418"/>
    </source>
</evidence>
<comment type="caution">
    <text evidence="7">The sequence shown here is derived from an EMBL/GenBank/DDBJ whole genome shotgun (WGS) entry which is preliminary data.</text>
</comment>
<keyword evidence="3" id="KW-0574">Periplasm</keyword>
<gene>
    <name evidence="7" type="ORF">DI628_08110</name>
</gene>
<evidence type="ECO:0000256" key="4">
    <source>
        <dbReference type="ARBA" id="ARBA00023239"/>
    </source>
</evidence>
<dbReference type="GO" id="GO:0042597">
    <property type="term" value="C:periplasmic space"/>
    <property type="evidence" value="ECO:0007669"/>
    <property type="project" value="UniProtKB-SubCell"/>
</dbReference>
<accession>A0A6N4R5K9</accession>
<protein>
    <submittedName>
        <fullName evidence="7">Uncharacterized protein</fullName>
    </submittedName>
</protein>
<dbReference type="AlphaFoldDB" id="A0A6N4R5K9"/>
<organism evidence="7 8">
    <name type="scientific">Blastochloris viridis</name>
    <name type="common">Rhodopseudomonas viridis</name>
    <dbReference type="NCBI Taxonomy" id="1079"/>
    <lineage>
        <taxon>Bacteria</taxon>
        <taxon>Pseudomonadati</taxon>
        <taxon>Pseudomonadota</taxon>
        <taxon>Alphaproteobacteria</taxon>
        <taxon>Hyphomicrobiales</taxon>
        <taxon>Blastochloridaceae</taxon>
        <taxon>Blastochloris</taxon>
    </lineage>
</organism>
<sequence length="565" mass="61978">MTAPTNVVSKALRLGRTLRYVPLEAIKWRLLARAKRFYYASPLYGLQDLMPDDAGEPHWVGVELFGGDPAAGTAMAKGQFTFAGITLPLATGADGSLRTWLPTQASALWVFHLHYHEWLADLRAAGQRAVARQLVADWLLSFGRYHPVAWHPYPTSLRVVAWLTHGHWLLDGADDDLRQAFYACLYRQAAYVMANPELDLGGNHLLKNLKAMIYGGLALEQADMYAQGMAGLLRQLPVQILPDGMHYELSPLYAAQVLRDLLEIRAVLRNAGGAPKPVEEAVRKLGTALGMFVHGDGGLALFNDADVLDAPYVAQLLRQSGADDAPEILPDAGYARLSRGGMSAWFDAGKVGPDENPGHAHADMLSFELDIGRERVVVNGGTYAYQHALRNTFRATASHSTVSLEGVDSAEVWGGFRVGRRPREVELVLQGGAEPLPGGDIWVEGSHDGYAYVGAQHRRKLVMAADGSRMRGEDEITFRKPSRRVRAHFHIHPDVNVRLVSDSEAELETAAGVRIAVKVDGGRLDVRDSRYAPHFGVMKPCRQLLVHGRAQGGVCRLGWAFERIG</sequence>
<dbReference type="InterPro" id="IPR008929">
    <property type="entry name" value="Chondroitin_lyas"/>
</dbReference>
<evidence type="ECO:0000313" key="8">
    <source>
        <dbReference type="Proteomes" id="UP000320948"/>
    </source>
</evidence>
<evidence type="ECO:0000256" key="3">
    <source>
        <dbReference type="ARBA" id="ARBA00022764"/>
    </source>
</evidence>
<dbReference type="SUPFAM" id="SSF48230">
    <property type="entry name" value="Chondroitin AC/alginate lyase"/>
    <property type="match status" value="1"/>
</dbReference>
<dbReference type="InterPro" id="IPR012480">
    <property type="entry name" value="Hepar_II_III_C"/>
</dbReference>
<dbReference type="EMBL" id="VAFM01000002">
    <property type="protein sequence ID" value="TKW60843.1"/>
    <property type="molecule type" value="Genomic_DNA"/>
</dbReference>
<dbReference type="Pfam" id="PF16889">
    <property type="entry name" value="Hepar_II_III_N"/>
    <property type="match status" value="1"/>
</dbReference>
<reference evidence="7 8" key="1">
    <citation type="journal article" date="2017" name="Nat. Commun.">
        <title>In situ click chemistry generation of cyclooxygenase-2 inhibitors.</title>
        <authorList>
            <person name="Bhardwaj A."/>
            <person name="Kaur J."/>
            <person name="Wuest M."/>
            <person name="Wuest F."/>
        </authorList>
    </citation>
    <scope>NUCLEOTIDE SEQUENCE [LARGE SCALE GENOMIC DNA]</scope>
    <source>
        <strain evidence="7">S2_018_000_R2_106</strain>
    </source>
</reference>
<keyword evidence="4" id="KW-0456">Lyase</keyword>
<keyword evidence="2" id="KW-0732">Signal</keyword>
<feature type="domain" description="Heparin-sulfate lyase N-terminal" evidence="6">
    <location>
        <begin position="148"/>
        <end position="285"/>
    </location>
</feature>
<evidence type="ECO:0000256" key="2">
    <source>
        <dbReference type="ARBA" id="ARBA00022729"/>
    </source>
</evidence>